<dbReference type="SUPFAM" id="SSF53335">
    <property type="entry name" value="S-adenosyl-L-methionine-dependent methyltransferases"/>
    <property type="match status" value="1"/>
</dbReference>
<keyword evidence="6 7" id="KW-0694">RNA-binding</keyword>
<reference evidence="8" key="1">
    <citation type="submission" date="2016-03" db="EMBL/GenBank/DDBJ databases">
        <title>Mechanisms controlling the formation of the plant cell surface in tip-growing cells are functionally conserved among land plants.</title>
        <authorList>
            <person name="Honkanen S."/>
            <person name="Jones V.A."/>
            <person name="Morieri G."/>
            <person name="Champion C."/>
            <person name="Hetherington A.J."/>
            <person name="Kelly S."/>
            <person name="Saint-Marcoux D."/>
            <person name="Proust H."/>
            <person name="Prescott H."/>
            <person name="Dolan L."/>
        </authorList>
    </citation>
    <scope>NUCLEOTIDE SEQUENCE [LARGE SCALE GENOMIC DNA]</scope>
    <source>
        <tissue evidence="8">Whole gametophyte</tissue>
    </source>
</reference>
<dbReference type="PANTHER" id="PTHR10631:SF9">
    <property type="entry name" value="TRNA (GUANINE(26)-N(2))-DIMETHYLTRANSFERASE"/>
    <property type="match status" value="1"/>
</dbReference>
<evidence type="ECO:0000256" key="7">
    <source>
        <dbReference type="PROSITE-ProRule" id="PRU00958"/>
    </source>
</evidence>
<comment type="similarity">
    <text evidence="7">Belongs to the class I-like SAM-binding methyltransferase superfamily. Trm1 family.</text>
</comment>
<evidence type="ECO:0000256" key="3">
    <source>
        <dbReference type="ARBA" id="ARBA00022679"/>
    </source>
</evidence>
<keyword evidence="3 7" id="KW-0808">Transferase</keyword>
<evidence type="ECO:0008006" key="10">
    <source>
        <dbReference type="Google" id="ProtNLM"/>
    </source>
</evidence>
<dbReference type="Pfam" id="PF02005">
    <property type="entry name" value="TRM"/>
    <property type="match status" value="1"/>
</dbReference>
<keyword evidence="4 7" id="KW-0949">S-adenosyl-L-methionine</keyword>
<keyword evidence="1 7" id="KW-0820">tRNA-binding</keyword>
<dbReference type="PROSITE" id="PS51626">
    <property type="entry name" value="SAM_MT_TRM1"/>
    <property type="match status" value="1"/>
</dbReference>
<dbReference type="PANTHER" id="PTHR10631">
    <property type="entry name" value="N 2 ,N 2 -DIMETHYLGUANOSINE TRNA METHYLTRANSFERASE"/>
    <property type="match status" value="1"/>
</dbReference>
<evidence type="ECO:0000256" key="1">
    <source>
        <dbReference type="ARBA" id="ARBA00022555"/>
    </source>
</evidence>
<keyword evidence="9" id="KW-1185">Reference proteome</keyword>
<dbReference type="Gene3D" id="3.40.50.150">
    <property type="entry name" value="Vaccinia Virus protein VP39"/>
    <property type="match status" value="1"/>
</dbReference>
<organism evidence="8 9">
    <name type="scientific">Marchantia polymorpha subsp. ruderalis</name>
    <dbReference type="NCBI Taxonomy" id="1480154"/>
    <lineage>
        <taxon>Eukaryota</taxon>
        <taxon>Viridiplantae</taxon>
        <taxon>Streptophyta</taxon>
        <taxon>Embryophyta</taxon>
        <taxon>Marchantiophyta</taxon>
        <taxon>Marchantiopsida</taxon>
        <taxon>Marchantiidae</taxon>
        <taxon>Marchantiales</taxon>
        <taxon>Marchantiaceae</taxon>
        <taxon>Marchantia</taxon>
    </lineage>
</organism>
<dbReference type="GO" id="GO:0005634">
    <property type="term" value="C:nucleus"/>
    <property type="evidence" value="ECO:0007669"/>
    <property type="project" value="TreeGrafter"/>
</dbReference>
<evidence type="ECO:0000313" key="8">
    <source>
        <dbReference type="EMBL" id="OAE24340.1"/>
    </source>
</evidence>
<evidence type="ECO:0000256" key="2">
    <source>
        <dbReference type="ARBA" id="ARBA00022603"/>
    </source>
</evidence>
<dbReference type="InterPro" id="IPR002905">
    <property type="entry name" value="Trm1"/>
</dbReference>
<accession>A0A176VU58</accession>
<evidence type="ECO:0000313" key="9">
    <source>
        <dbReference type="Proteomes" id="UP000077202"/>
    </source>
</evidence>
<gene>
    <name evidence="8" type="ORF">AXG93_4343s1050</name>
</gene>
<evidence type="ECO:0000256" key="4">
    <source>
        <dbReference type="ARBA" id="ARBA00022691"/>
    </source>
</evidence>
<dbReference type="AlphaFoldDB" id="A0A176VU58"/>
<dbReference type="GO" id="GO:0016423">
    <property type="term" value="F:tRNA (guanine) methyltransferase activity"/>
    <property type="evidence" value="ECO:0007669"/>
    <property type="project" value="InterPro"/>
</dbReference>
<dbReference type="EMBL" id="LVLJ01002613">
    <property type="protein sequence ID" value="OAE24340.1"/>
    <property type="molecule type" value="Genomic_DNA"/>
</dbReference>
<proteinExistence type="inferred from homology"/>
<sequence>MSFLAGHSHPAMVVQCRGIGGFSSMALSAPCLSPVRMLAQEERGVPFQVGPAFYRRQSSLARDLGILLAALHRQQTGQLRVLDVMSGCGVRSVRYLLQARADFVWANDACNELMEILALNLSQAQKAATEDFEAREAELERWRISGEDANKLLLGCAVRREYYDLIDVDSFGSDTLCLGPALAAVKHGGLVYLTSTDGFSAGGHRPHNALASYGGFVNPTPYANEIGLRMLIGGAVREAATRNMKIVPVFSNYSYHGPVFRTMLRVEPGKWLRNRQGIA</sequence>
<dbReference type="Proteomes" id="UP000077202">
    <property type="component" value="Unassembled WGS sequence"/>
</dbReference>
<name>A0A176VU58_MARPO</name>
<dbReference type="InterPro" id="IPR029063">
    <property type="entry name" value="SAM-dependent_MTases_sf"/>
</dbReference>
<keyword evidence="2 7" id="KW-0489">Methyltransferase</keyword>
<keyword evidence="5 7" id="KW-0819">tRNA processing</keyword>
<protein>
    <recommendedName>
        <fullName evidence="10">N2,N2-dimethylguanosine tRNA methyltransferase</fullName>
    </recommendedName>
</protein>
<evidence type="ECO:0000256" key="5">
    <source>
        <dbReference type="ARBA" id="ARBA00022694"/>
    </source>
</evidence>
<comment type="caution">
    <text evidence="8">The sequence shown here is derived from an EMBL/GenBank/DDBJ whole genome shotgun (WGS) entry which is preliminary data.</text>
</comment>
<dbReference type="GO" id="GO:0002940">
    <property type="term" value="P:tRNA N2-guanine methylation"/>
    <property type="evidence" value="ECO:0007669"/>
    <property type="project" value="TreeGrafter"/>
</dbReference>
<dbReference type="GO" id="GO:0000049">
    <property type="term" value="F:tRNA binding"/>
    <property type="evidence" value="ECO:0007669"/>
    <property type="project" value="UniProtKB-UniRule"/>
</dbReference>
<evidence type="ECO:0000256" key="6">
    <source>
        <dbReference type="ARBA" id="ARBA00022884"/>
    </source>
</evidence>